<organism evidence="3 4">
    <name type="scientific">Helicocarpus griseus UAMH5409</name>
    <dbReference type="NCBI Taxonomy" id="1447875"/>
    <lineage>
        <taxon>Eukaryota</taxon>
        <taxon>Fungi</taxon>
        <taxon>Dikarya</taxon>
        <taxon>Ascomycota</taxon>
        <taxon>Pezizomycotina</taxon>
        <taxon>Eurotiomycetes</taxon>
        <taxon>Eurotiomycetidae</taxon>
        <taxon>Onygenales</taxon>
        <taxon>Ajellomycetaceae</taxon>
        <taxon>Helicocarpus</taxon>
    </lineage>
</organism>
<keyword evidence="2" id="KW-1133">Transmembrane helix</keyword>
<comment type="caution">
    <text evidence="3">The sequence shown here is derived from an EMBL/GenBank/DDBJ whole genome shotgun (WGS) entry which is preliminary data.</text>
</comment>
<keyword evidence="2" id="KW-0812">Transmembrane</keyword>
<evidence type="ECO:0000313" key="3">
    <source>
        <dbReference type="EMBL" id="PGH13129.1"/>
    </source>
</evidence>
<sequence>MFRNYIRVAPACRFLVPRTPHRSFSFTKHSGVVRIQRVRFKRPWIRRGITTILTTIVATHVYFAILGPVLDRLAESNEHIRKEIKEESLQQKPNDVNHLPFLPIGLPIPIPTGSRGDGDPRWKEFVSFTNDKQRMLKIRAELISILVNHFNDPRNHFAQAVGRPLRSKLETIVPEFPIPELYKQPGIQFGPERPMWVYRTVPIEKGVWIRSVTGPWDILEAATKAGTFFFRKKFGKNPTVHLGGVQRGARDNGVADSEHSKASPGENTSNRPSDPAQSHQKYLPLGTPAGNIPKPAHSTEQFQPSKSSATLQKQSGQPGDSNQTVSDFKEAMTMFMTLLAMQRRMANHRSRPEMYTFRGTLALSGPRGVCELDVVGVYDISQKKWAGISTNVRNLYLNKDGVEYVRRSSGAGN</sequence>
<feature type="compositionally biased region" description="Polar residues" evidence="1">
    <location>
        <begin position="265"/>
        <end position="280"/>
    </location>
</feature>
<dbReference type="STRING" id="1447875.A0A2B7XW00"/>
<name>A0A2B7XW00_9EURO</name>
<reference evidence="3 4" key="1">
    <citation type="submission" date="2017-10" db="EMBL/GenBank/DDBJ databases">
        <title>Comparative genomics in systemic dimorphic fungi from Ajellomycetaceae.</title>
        <authorList>
            <person name="Munoz J.F."/>
            <person name="Mcewen J.G."/>
            <person name="Clay O.K."/>
            <person name="Cuomo C.A."/>
        </authorList>
    </citation>
    <scope>NUCLEOTIDE SEQUENCE [LARGE SCALE GENOMIC DNA]</scope>
    <source>
        <strain evidence="3 4">UAMH5409</strain>
    </source>
</reference>
<dbReference type="OrthoDB" id="8062037at2759"/>
<dbReference type="Proteomes" id="UP000223968">
    <property type="component" value="Unassembled WGS sequence"/>
</dbReference>
<evidence type="ECO:0000256" key="1">
    <source>
        <dbReference type="SAM" id="MobiDB-lite"/>
    </source>
</evidence>
<proteinExistence type="predicted"/>
<accession>A0A2B7XW00</accession>
<keyword evidence="4" id="KW-1185">Reference proteome</keyword>
<feature type="region of interest" description="Disordered" evidence="1">
    <location>
        <begin position="240"/>
        <end position="324"/>
    </location>
</feature>
<gene>
    <name evidence="3" type="ORF">AJ79_03836</name>
</gene>
<protein>
    <submittedName>
        <fullName evidence="3">Uncharacterized protein</fullName>
    </submittedName>
</protein>
<keyword evidence="2" id="KW-0472">Membrane</keyword>
<dbReference type="EMBL" id="PDNB01000049">
    <property type="protein sequence ID" value="PGH13129.1"/>
    <property type="molecule type" value="Genomic_DNA"/>
</dbReference>
<feature type="compositionally biased region" description="Polar residues" evidence="1">
    <location>
        <begin position="298"/>
        <end position="324"/>
    </location>
</feature>
<evidence type="ECO:0000256" key="2">
    <source>
        <dbReference type="SAM" id="Phobius"/>
    </source>
</evidence>
<evidence type="ECO:0000313" key="4">
    <source>
        <dbReference type="Proteomes" id="UP000223968"/>
    </source>
</evidence>
<dbReference type="AlphaFoldDB" id="A0A2B7XW00"/>
<feature type="transmembrane region" description="Helical" evidence="2">
    <location>
        <begin position="44"/>
        <end position="65"/>
    </location>
</feature>